<keyword evidence="4" id="KW-1185">Reference proteome</keyword>
<gene>
    <name evidence="3" type="ORF">KOF26_10270</name>
</gene>
<feature type="domain" description="Acyltransferase 3" evidence="2">
    <location>
        <begin position="15"/>
        <end position="306"/>
    </location>
</feature>
<name>A0ABS6BIX4_9SPHN</name>
<dbReference type="Pfam" id="PF01757">
    <property type="entry name" value="Acyl_transf_3"/>
    <property type="match status" value="1"/>
</dbReference>
<evidence type="ECO:0000259" key="2">
    <source>
        <dbReference type="Pfam" id="PF01757"/>
    </source>
</evidence>
<evidence type="ECO:0000313" key="4">
    <source>
        <dbReference type="Proteomes" id="UP000776276"/>
    </source>
</evidence>
<feature type="transmembrane region" description="Helical" evidence="1">
    <location>
        <begin position="196"/>
        <end position="216"/>
    </location>
</feature>
<dbReference type="EMBL" id="JAHKRT010000005">
    <property type="protein sequence ID" value="MBU3078253.1"/>
    <property type="molecule type" value="Genomic_DNA"/>
</dbReference>
<dbReference type="Proteomes" id="UP000776276">
    <property type="component" value="Unassembled WGS sequence"/>
</dbReference>
<sequence length="343" mass="37399">MNSSSAAAAGSQRIHGIDAWRGLVLAMLGIAFHSVDALGSGMGWTLIKEGIHVFRMETFFAIAGFLAFLANDRPGWVKKRAALLLVPFAFTALAVIGVRTMFSEPARWWAETDHLWFLPVLMLCAFLPRRALPLWQIGVAAILLSPFMLIHVPVWKAAIYPLWITGLITAPYYAVFYLAGQAIAAGTIRLGRVHMWLAIAAFAAWIALLIVAPGVLDDPAASIVVQLVRTTVALLVMLGIFQQALGVRRISWPVPELSRASYTIYLVHYPVTVGLQNAVMMLAPGYRGWAGFALICGATLAICLIVHFGMVARRPLAAFLLNGRPLPRPVFAPIGWPRPAAQE</sequence>
<feature type="transmembrane region" description="Helical" evidence="1">
    <location>
        <begin position="289"/>
        <end position="312"/>
    </location>
</feature>
<dbReference type="PANTHER" id="PTHR36927:SF1">
    <property type="entry name" value="MDO-LIKE PROTEIN"/>
    <property type="match status" value="1"/>
</dbReference>
<dbReference type="PANTHER" id="PTHR36927">
    <property type="entry name" value="BLR4337 PROTEIN"/>
    <property type="match status" value="1"/>
</dbReference>
<feature type="transmembrane region" description="Helical" evidence="1">
    <location>
        <begin position="262"/>
        <end position="283"/>
    </location>
</feature>
<evidence type="ECO:0000313" key="3">
    <source>
        <dbReference type="EMBL" id="MBU3078253.1"/>
    </source>
</evidence>
<accession>A0ABS6BIX4</accession>
<keyword evidence="3" id="KW-0012">Acyltransferase</keyword>
<keyword evidence="3" id="KW-0808">Transferase</keyword>
<feature type="transmembrane region" description="Helical" evidence="1">
    <location>
        <begin position="222"/>
        <end position="241"/>
    </location>
</feature>
<dbReference type="InterPro" id="IPR050623">
    <property type="entry name" value="Glucan_succinyl_AcylTrfase"/>
</dbReference>
<feature type="transmembrane region" description="Helical" evidence="1">
    <location>
        <begin position="53"/>
        <end position="70"/>
    </location>
</feature>
<feature type="transmembrane region" description="Helical" evidence="1">
    <location>
        <begin position="160"/>
        <end position="184"/>
    </location>
</feature>
<proteinExistence type="predicted"/>
<reference evidence="3 4" key="1">
    <citation type="submission" date="2021-06" db="EMBL/GenBank/DDBJ databases">
        <title>Sphingomonas sp. XMGL2, whole genome shotgun sequencing project.</title>
        <authorList>
            <person name="Zhao G."/>
            <person name="Shen L."/>
        </authorList>
    </citation>
    <scope>NUCLEOTIDE SEQUENCE [LARGE SCALE GENOMIC DNA]</scope>
    <source>
        <strain evidence="3 4">XMGL2</strain>
    </source>
</reference>
<keyword evidence="1" id="KW-0812">Transmembrane</keyword>
<feature type="transmembrane region" description="Helical" evidence="1">
    <location>
        <begin position="23"/>
        <end position="47"/>
    </location>
</feature>
<protein>
    <submittedName>
        <fullName evidence="3">Acyltransferase family protein</fullName>
    </submittedName>
</protein>
<evidence type="ECO:0000256" key="1">
    <source>
        <dbReference type="SAM" id="Phobius"/>
    </source>
</evidence>
<feature type="transmembrane region" description="Helical" evidence="1">
    <location>
        <begin position="134"/>
        <end position="154"/>
    </location>
</feature>
<organism evidence="3 4">
    <name type="scientific">Sphingomonas quercus</name>
    <dbReference type="NCBI Taxonomy" id="2842451"/>
    <lineage>
        <taxon>Bacteria</taxon>
        <taxon>Pseudomonadati</taxon>
        <taxon>Pseudomonadota</taxon>
        <taxon>Alphaproteobacteria</taxon>
        <taxon>Sphingomonadales</taxon>
        <taxon>Sphingomonadaceae</taxon>
        <taxon>Sphingomonas</taxon>
    </lineage>
</organism>
<dbReference type="RefSeq" id="WP_216324196.1">
    <property type="nucleotide sequence ID" value="NZ_JAHKRT010000005.1"/>
</dbReference>
<feature type="transmembrane region" description="Helical" evidence="1">
    <location>
        <begin position="82"/>
        <end position="102"/>
    </location>
</feature>
<dbReference type="GO" id="GO:0016746">
    <property type="term" value="F:acyltransferase activity"/>
    <property type="evidence" value="ECO:0007669"/>
    <property type="project" value="UniProtKB-KW"/>
</dbReference>
<comment type="caution">
    <text evidence="3">The sequence shown here is derived from an EMBL/GenBank/DDBJ whole genome shotgun (WGS) entry which is preliminary data.</text>
</comment>
<dbReference type="InterPro" id="IPR002656">
    <property type="entry name" value="Acyl_transf_3_dom"/>
</dbReference>
<keyword evidence="1" id="KW-0472">Membrane</keyword>
<keyword evidence="1" id="KW-1133">Transmembrane helix</keyword>